<proteinExistence type="predicted"/>
<dbReference type="AlphaFoldDB" id="A0AAW6Z2U1"/>
<dbReference type="RefSeq" id="WP_242305838.1">
    <property type="nucleotide sequence ID" value="NZ_JAPNPC010000037.1"/>
</dbReference>
<gene>
    <name evidence="1" type="ORF">OWO78_27835</name>
</gene>
<sequence length="209" mass="24422">MYVYTFTGFMGNGKTLGMVLFAKMYQQKTGCTLYSNFGVKGSKPFTSFKDFLKIAQEPSTILLLDECHLDIDSRNSLSNASKYFSHIAFFLRKMRCTLMLTTPLFSNVDSRFREITYVYVPVRKDKNYFYYPIVDYQDDRLLKTMKMKKENAFELAKGAFETHSMVTPLEYPANKAEFDSLLVDLKKTNDLYYETLDKLKMLRQLKQAI</sequence>
<organism evidence="1 2">
    <name type="scientific">Bacillus pacificus</name>
    <dbReference type="NCBI Taxonomy" id="2026187"/>
    <lineage>
        <taxon>Bacteria</taxon>
        <taxon>Bacillati</taxon>
        <taxon>Bacillota</taxon>
        <taxon>Bacilli</taxon>
        <taxon>Bacillales</taxon>
        <taxon>Bacillaceae</taxon>
        <taxon>Bacillus</taxon>
        <taxon>Bacillus cereus group</taxon>
    </lineage>
</organism>
<dbReference type="Gene3D" id="3.40.50.300">
    <property type="entry name" value="P-loop containing nucleotide triphosphate hydrolases"/>
    <property type="match status" value="1"/>
</dbReference>
<protein>
    <submittedName>
        <fullName evidence="1">Zonular occludens toxin domain-containing protein</fullName>
    </submittedName>
</protein>
<dbReference type="SUPFAM" id="SSF52540">
    <property type="entry name" value="P-loop containing nucleoside triphosphate hydrolases"/>
    <property type="match status" value="1"/>
</dbReference>
<dbReference type="EMBL" id="JAPNPE010000031">
    <property type="protein sequence ID" value="MDK7395131.1"/>
    <property type="molecule type" value="Genomic_DNA"/>
</dbReference>
<comment type="caution">
    <text evidence="1">The sequence shown here is derived from an EMBL/GenBank/DDBJ whole genome shotgun (WGS) entry which is preliminary data.</text>
</comment>
<reference evidence="1" key="1">
    <citation type="submission" date="2022-11" db="EMBL/GenBank/DDBJ databases">
        <title>WGS-based characterization of Bacillus cereus isolated from food &amp; feed additives.</title>
        <authorList>
            <person name="Bogaerts B."/>
            <person name="Fraiture M.-A."/>
            <person name="Roosens N.H.C."/>
            <person name="De Keersmaecker S.C.J."/>
            <person name="Vanneste K."/>
        </authorList>
    </citation>
    <scope>NUCLEOTIDE SEQUENCE</scope>
    <source>
        <strain evidence="1">74.2</strain>
    </source>
</reference>
<dbReference type="Proteomes" id="UP001174229">
    <property type="component" value="Unassembled WGS sequence"/>
</dbReference>
<accession>A0AAW6Z2U1</accession>
<evidence type="ECO:0000313" key="2">
    <source>
        <dbReference type="Proteomes" id="UP001174229"/>
    </source>
</evidence>
<dbReference type="InterPro" id="IPR027417">
    <property type="entry name" value="P-loop_NTPase"/>
</dbReference>
<name>A0AAW6Z2U1_9BACI</name>
<evidence type="ECO:0000313" key="1">
    <source>
        <dbReference type="EMBL" id="MDK7395131.1"/>
    </source>
</evidence>